<feature type="domain" description="HTH marR-type" evidence="2">
    <location>
        <begin position="34"/>
        <end position="168"/>
    </location>
</feature>
<keyword evidence="3" id="KW-0238">DNA-binding</keyword>
<name>A0A2U1CQ14_9BURK</name>
<evidence type="ECO:0000256" key="1">
    <source>
        <dbReference type="SAM" id="MobiDB-lite"/>
    </source>
</evidence>
<sequence length="173" mass="18809">MSSTTDRKNNSRNAAPRSLPDSDRPHASDPSWRRENVGRLLNDAIARFESGILRQMDAAGYHGFSLSHITVTRNLDLAGTRATELARRAGITKQSMSELIHQLEASGIVERRPDPADGRAKIVFFSKAGLAWLEAFGSALHNAEQEMAGELGSDSFAALKQALSTYAQRAGTD</sequence>
<gene>
    <name evidence="3" type="ORF">C7440_0361</name>
</gene>
<dbReference type="PROSITE" id="PS50995">
    <property type="entry name" value="HTH_MARR_2"/>
    <property type="match status" value="1"/>
</dbReference>
<keyword evidence="4" id="KW-1185">Reference proteome</keyword>
<dbReference type="OrthoDB" id="3215377at2"/>
<dbReference type="InterPro" id="IPR036388">
    <property type="entry name" value="WH-like_DNA-bd_sf"/>
</dbReference>
<dbReference type="Gene3D" id="1.10.10.10">
    <property type="entry name" value="Winged helix-like DNA-binding domain superfamily/Winged helix DNA-binding domain"/>
    <property type="match status" value="1"/>
</dbReference>
<accession>A0A2U1CQ14</accession>
<dbReference type="STRING" id="1231391.GCA_000308195_01760"/>
<dbReference type="EMBL" id="QEKO01000001">
    <property type="protein sequence ID" value="PVY67975.1"/>
    <property type="molecule type" value="Genomic_DNA"/>
</dbReference>
<reference evidence="3 4" key="1">
    <citation type="submission" date="2018-04" db="EMBL/GenBank/DDBJ databases">
        <title>Genomic Encyclopedia of Type Strains, Phase IV (KMG-IV): sequencing the most valuable type-strain genomes for metagenomic binning, comparative biology and taxonomic classification.</title>
        <authorList>
            <person name="Goeker M."/>
        </authorList>
    </citation>
    <scope>NUCLEOTIDE SEQUENCE [LARGE SCALE GENOMIC DNA]</scope>
    <source>
        <strain evidence="3 4">DSM 10065</strain>
    </source>
</reference>
<dbReference type="InterPro" id="IPR000835">
    <property type="entry name" value="HTH_MarR-typ"/>
</dbReference>
<dbReference type="Proteomes" id="UP000246145">
    <property type="component" value="Unassembled WGS sequence"/>
</dbReference>
<evidence type="ECO:0000313" key="3">
    <source>
        <dbReference type="EMBL" id="PVY67975.1"/>
    </source>
</evidence>
<protein>
    <submittedName>
        <fullName evidence="3">DNA-binding MarR family transcriptional regulator</fullName>
    </submittedName>
</protein>
<dbReference type="AlphaFoldDB" id="A0A2U1CQ14"/>
<evidence type="ECO:0000313" key="4">
    <source>
        <dbReference type="Proteomes" id="UP000246145"/>
    </source>
</evidence>
<dbReference type="PANTHER" id="PTHR33164">
    <property type="entry name" value="TRANSCRIPTIONAL REGULATOR, MARR FAMILY"/>
    <property type="match status" value="1"/>
</dbReference>
<dbReference type="GO" id="GO:0006950">
    <property type="term" value="P:response to stress"/>
    <property type="evidence" value="ECO:0007669"/>
    <property type="project" value="TreeGrafter"/>
</dbReference>
<proteinExistence type="predicted"/>
<organism evidence="3 4">
    <name type="scientific">Pusillimonas noertemannii</name>
    <dbReference type="NCBI Taxonomy" id="305977"/>
    <lineage>
        <taxon>Bacteria</taxon>
        <taxon>Pseudomonadati</taxon>
        <taxon>Pseudomonadota</taxon>
        <taxon>Betaproteobacteria</taxon>
        <taxon>Burkholderiales</taxon>
        <taxon>Alcaligenaceae</taxon>
        <taxon>Pusillimonas</taxon>
    </lineage>
</organism>
<feature type="compositionally biased region" description="Basic and acidic residues" evidence="1">
    <location>
        <begin position="20"/>
        <end position="34"/>
    </location>
</feature>
<dbReference type="SMART" id="SM00347">
    <property type="entry name" value="HTH_MARR"/>
    <property type="match status" value="1"/>
</dbReference>
<feature type="region of interest" description="Disordered" evidence="1">
    <location>
        <begin position="1"/>
        <end position="34"/>
    </location>
</feature>
<dbReference type="RefSeq" id="WP_116517261.1">
    <property type="nucleotide sequence ID" value="NZ_JACCEX010000001.1"/>
</dbReference>
<dbReference type="PANTHER" id="PTHR33164:SF57">
    <property type="entry name" value="MARR-FAMILY TRANSCRIPTIONAL REGULATOR"/>
    <property type="match status" value="1"/>
</dbReference>
<dbReference type="InterPro" id="IPR039422">
    <property type="entry name" value="MarR/SlyA-like"/>
</dbReference>
<comment type="caution">
    <text evidence="3">The sequence shown here is derived from an EMBL/GenBank/DDBJ whole genome shotgun (WGS) entry which is preliminary data.</text>
</comment>
<dbReference type="SUPFAM" id="SSF46785">
    <property type="entry name" value="Winged helix' DNA-binding domain"/>
    <property type="match status" value="1"/>
</dbReference>
<dbReference type="GO" id="GO:0003677">
    <property type="term" value="F:DNA binding"/>
    <property type="evidence" value="ECO:0007669"/>
    <property type="project" value="UniProtKB-KW"/>
</dbReference>
<dbReference type="InterPro" id="IPR036390">
    <property type="entry name" value="WH_DNA-bd_sf"/>
</dbReference>
<dbReference type="Pfam" id="PF12802">
    <property type="entry name" value="MarR_2"/>
    <property type="match status" value="1"/>
</dbReference>
<dbReference type="GO" id="GO:0003700">
    <property type="term" value="F:DNA-binding transcription factor activity"/>
    <property type="evidence" value="ECO:0007669"/>
    <property type="project" value="InterPro"/>
</dbReference>
<evidence type="ECO:0000259" key="2">
    <source>
        <dbReference type="PROSITE" id="PS50995"/>
    </source>
</evidence>